<reference evidence="1" key="1">
    <citation type="submission" date="2022-03" db="EMBL/GenBank/DDBJ databases">
        <authorList>
            <person name="Alioto T."/>
            <person name="Alioto T."/>
            <person name="Gomez Garrido J."/>
        </authorList>
    </citation>
    <scope>NUCLEOTIDE SEQUENCE</scope>
</reference>
<name>A0AAD1W968_PELCU</name>
<gene>
    <name evidence="1" type="ORF">PECUL_23A058105</name>
</gene>
<protein>
    <submittedName>
        <fullName evidence="1">Uncharacterized protein</fullName>
    </submittedName>
</protein>
<dbReference type="EMBL" id="OW240916">
    <property type="protein sequence ID" value="CAH2293529.1"/>
    <property type="molecule type" value="Genomic_DNA"/>
</dbReference>
<sequence length="203" mass="22883">MGKRTQTIGVQDNPLMRGRTLGLRAVATHRGLSLVESLTYSSHLSLLKSSTYARLPEAVSCATEFQQLSLDTSSWWLRHLIMLMKSLLSLLVKGWIPKLEREKLLQQCSGKGVMKGGVTSIISMLLRPKDIMALEKVQRRATKLIKGMEHFSYEERLQKLNLFPLPKCVCLTVSCVCLPCKAEYDREVMEAVYGTSIRGRPID</sequence>
<keyword evidence="2" id="KW-1185">Reference proteome</keyword>
<dbReference type="Proteomes" id="UP001295444">
    <property type="component" value="Chromosome 05"/>
</dbReference>
<feature type="non-terminal residue" evidence="1">
    <location>
        <position position="203"/>
    </location>
</feature>
<feature type="non-terminal residue" evidence="1">
    <location>
        <position position="1"/>
    </location>
</feature>
<evidence type="ECO:0000313" key="1">
    <source>
        <dbReference type="EMBL" id="CAH2293529.1"/>
    </source>
</evidence>
<accession>A0AAD1W968</accession>
<dbReference type="AlphaFoldDB" id="A0AAD1W968"/>
<evidence type="ECO:0000313" key="2">
    <source>
        <dbReference type="Proteomes" id="UP001295444"/>
    </source>
</evidence>
<organism evidence="1 2">
    <name type="scientific">Pelobates cultripes</name>
    <name type="common">Western spadefoot toad</name>
    <dbReference type="NCBI Taxonomy" id="61616"/>
    <lineage>
        <taxon>Eukaryota</taxon>
        <taxon>Metazoa</taxon>
        <taxon>Chordata</taxon>
        <taxon>Craniata</taxon>
        <taxon>Vertebrata</taxon>
        <taxon>Euteleostomi</taxon>
        <taxon>Amphibia</taxon>
        <taxon>Batrachia</taxon>
        <taxon>Anura</taxon>
        <taxon>Pelobatoidea</taxon>
        <taxon>Pelobatidae</taxon>
        <taxon>Pelobates</taxon>
    </lineage>
</organism>
<proteinExistence type="predicted"/>